<accession>A0A953L5E7</accession>
<evidence type="ECO:0000313" key="2">
    <source>
        <dbReference type="EMBL" id="MBY5956502.1"/>
    </source>
</evidence>
<evidence type="ECO:0008006" key="4">
    <source>
        <dbReference type="Google" id="ProtNLM"/>
    </source>
</evidence>
<evidence type="ECO:0000313" key="3">
    <source>
        <dbReference type="Proteomes" id="UP000753961"/>
    </source>
</evidence>
<feature type="signal peptide" evidence="1">
    <location>
        <begin position="1"/>
        <end position="18"/>
    </location>
</feature>
<keyword evidence="3" id="KW-1185">Reference proteome</keyword>
<reference evidence="2" key="1">
    <citation type="submission" date="2021-06" db="EMBL/GenBank/DDBJ databases">
        <title>44 bacteria genomes isolated from Dapeng, Shenzhen.</title>
        <authorList>
            <person name="Zheng W."/>
            <person name="Yu S."/>
            <person name="Huang Y."/>
        </authorList>
    </citation>
    <scope>NUCLEOTIDE SEQUENCE</scope>
    <source>
        <strain evidence="2">DP5N28-2</strain>
    </source>
</reference>
<dbReference type="SUPFAM" id="SSF50939">
    <property type="entry name" value="Sialidases"/>
    <property type="match status" value="1"/>
</dbReference>
<dbReference type="RefSeq" id="WP_222578027.1">
    <property type="nucleotide sequence ID" value="NZ_JAHVHU010000001.1"/>
</dbReference>
<comment type="caution">
    <text evidence="2">The sequence shown here is derived from an EMBL/GenBank/DDBJ whole genome shotgun (WGS) entry which is preliminary data.</text>
</comment>
<dbReference type="InterPro" id="IPR036278">
    <property type="entry name" value="Sialidase_sf"/>
</dbReference>
<proteinExistence type="predicted"/>
<gene>
    <name evidence="2" type="ORF">KUV50_00040</name>
</gene>
<dbReference type="Gene3D" id="2.120.10.10">
    <property type="match status" value="1"/>
</dbReference>
<dbReference type="EMBL" id="JAHVHU010000001">
    <property type="protein sequence ID" value="MBY5956502.1"/>
    <property type="molecule type" value="Genomic_DNA"/>
</dbReference>
<sequence length="340" mass="38483">MKNLILILGLLLPLTVLTQNTTIEETNFPYPVSRIYGTDEHSAFTDLIRFNDVFYCSFRVGSDHAGGEDGKVRILRSQNGEQWETVALVDKPGLDLRDPKLSITPDGRIMVIMGGSVYEGKSRLDMRPQVSFSDREGASFSSPIEVHIDPESGRKNSWIWRVTWNNGVGYGTRVQIKDHSPWRVSIDKTNDGSHFQEISQLEVDGKANESTIRFDDQDNMYVIVRREGDDKVGVLAKSSPPYNNWKYQKLDFRLGGPNFLCLNKDKLVVGTRKYKDGVKTQILVTDLDGDVRKTFVLPSGGDTSYPGMLIYNEKLWISYYSSHEDGANIYLTKIPLKDLD</sequence>
<evidence type="ECO:0000256" key="1">
    <source>
        <dbReference type="SAM" id="SignalP"/>
    </source>
</evidence>
<feature type="chain" id="PRO_5037809578" description="Exo-alpha-sialidase" evidence="1">
    <location>
        <begin position="19"/>
        <end position="340"/>
    </location>
</feature>
<protein>
    <recommendedName>
        <fullName evidence="4">Exo-alpha-sialidase</fullName>
    </recommendedName>
</protein>
<organism evidence="2 3">
    <name type="scientific">Membranihabitans marinus</name>
    <dbReference type="NCBI Taxonomy" id="1227546"/>
    <lineage>
        <taxon>Bacteria</taxon>
        <taxon>Pseudomonadati</taxon>
        <taxon>Bacteroidota</taxon>
        <taxon>Saprospiria</taxon>
        <taxon>Saprospirales</taxon>
        <taxon>Saprospiraceae</taxon>
        <taxon>Membranihabitans</taxon>
    </lineage>
</organism>
<name>A0A953L5E7_9BACT</name>
<dbReference type="AlphaFoldDB" id="A0A953L5E7"/>
<dbReference type="Proteomes" id="UP000753961">
    <property type="component" value="Unassembled WGS sequence"/>
</dbReference>
<keyword evidence="1" id="KW-0732">Signal</keyword>